<dbReference type="Gene3D" id="3.60.21.10">
    <property type="match status" value="1"/>
</dbReference>
<dbReference type="PANTHER" id="PTHR31302">
    <property type="entry name" value="TRANSMEMBRANE PROTEIN WITH METALLOPHOSPHOESTERASE DOMAIN-RELATED"/>
    <property type="match status" value="1"/>
</dbReference>
<protein>
    <recommendedName>
        <fullName evidence="5">Calcineurin-like phosphoesterase domain-containing protein</fullName>
    </recommendedName>
</protein>
<keyword evidence="4" id="KW-0812">Transmembrane</keyword>
<evidence type="ECO:0000259" key="5">
    <source>
        <dbReference type="Pfam" id="PF00149"/>
    </source>
</evidence>
<evidence type="ECO:0000256" key="2">
    <source>
        <dbReference type="ARBA" id="ARBA00022801"/>
    </source>
</evidence>
<evidence type="ECO:0000313" key="6">
    <source>
        <dbReference type="EMBL" id="AUX37436.1"/>
    </source>
</evidence>
<dbReference type="EMBL" id="CP012672">
    <property type="protein sequence ID" value="AUX37436.1"/>
    <property type="molecule type" value="Genomic_DNA"/>
</dbReference>
<dbReference type="InterPro" id="IPR029052">
    <property type="entry name" value="Metallo-depent_PP-like"/>
</dbReference>
<dbReference type="SUPFAM" id="SSF56300">
    <property type="entry name" value="Metallo-dependent phosphatases"/>
    <property type="match status" value="1"/>
</dbReference>
<feature type="region of interest" description="Disordered" evidence="3">
    <location>
        <begin position="113"/>
        <end position="148"/>
    </location>
</feature>
<gene>
    <name evidence="6" type="ORF">SOCE836_096600</name>
</gene>
<dbReference type="GO" id="GO:0046872">
    <property type="term" value="F:metal ion binding"/>
    <property type="evidence" value="ECO:0007669"/>
    <property type="project" value="UniProtKB-KW"/>
</dbReference>
<dbReference type="InterPro" id="IPR051158">
    <property type="entry name" value="Metallophosphoesterase_sf"/>
</dbReference>
<sequence>MRFLVVSLILLAVLGPLGVYVHRRASGLLGLGQRGRRALACLLAAAVLAMLSARLWRGALPDGVVRGTVLLSNILSLTVLLSAVLLGVVDLGRLIARLARAALERTRAAARAPDAAGPADAARRPGEEAARTQAGGAGEPLPPSAEPLPLLPVAPPALPRRAFLANGAAGSAFLIGGGSAVYGALVGRHDYVIEEVAIPIPGLPRSLDGFSIVQLSDIHLGLFVGEPEMRAAEDLVRKARGDLIVMTGDLIDFDPRYAEHLGRLTRRLGPLAREGVAAIPGNHDHFAGIDAALDALERGGARVLSNRGHVVGGAGGAFALLGVDDVWARGRVPGGGPHLDRALADVPRDLPRVLLCHNPVFFPDAAGEVALQLSGHTHGGQVNLLVRPADLVLPHGYVAGLYQRGGSHLYVNRGFGTAGPPARIGAPPEVSRIVLVSA</sequence>
<dbReference type="GO" id="GO:0016020">
    <property type="term" value="C:membrane"/>
    <property type="evidence" value="ECO:0007669"/>
    <property type="project" value="GOC"/>
</dbReference>
<dbReference type="GO" id="GO:0008758">
    <property type="term" value="F:UDP-2,3-diacylglucosamine hydrolase activity"/>
    <property type="evidence" value="ECO:0007669"/>
    <property type="project" value="TreeGrafter"/>
</dbReference>
<feature type="transmembrane region" description="Helical" evidence="4">
    <location>
        <begin position="68"/>
        <end position="89"/>
    </location>
</feature>
<dbReference type="RefSeq" id="WP_129580067.1">
    <property type="nucleotide sequence ID" value="NZ_CP012672.1"/>
</dbReference>
<evidence type="ECO:0000256" key="1">
    <source>
        <dbReference type="ARBA" id="ARBA00022723"/>
    </source>
</evidence>
<dbReference type="Pfam" id="PF00149">
    <property type="entry name" value="Metallophos"/>
    <property type="match status" value="1"/>
</dbReference>
<dbReference type="Proteomes" id="UP000295497">
    <property type="component" value="Chromosome"/>
</dbReference>
<name>A0A4P2R3W8_SORCE</name>
<keyword evidence="2" id="KW-0378">Hydrolase</keyword>
<dbReference type="AlphaFoldDB" id="A0A4P2R3W8"/>
<dbReference type="GO" id="GO:0009245">
    <property type="term" value="P:lipid A biosynthetic process"/>
    <property type="evidence" value="ECO:0007669"/>
    <property type="project" value="TreeGrafter"/>
</dbReference>
<reference evidence="6 7" key="1">
    <citation type="submission" date="2015-09" db="EMBL/GenBank/DDBJ databases">
        <title>Sorangium comparison.</title>
        <authorList>
            <person name="Zaburannyi N."/>
            <person name="Bunk B."/>
            <person name="Overmann J."/>
            <person name="Mueller R."/>
        </authorList>
    </citation>
    <scope>NUCLEOTIDE SEQUENCE [LARGE SCALE GENOMIC DNA]</scope>
    <source>
        <strain evidence="6 7">So ce836</strain>
    </source>
</reference>
<evidence type="ECO:0000256" key="4">
    <source>
        <dbReference type="SAM" id="Phobius"/>
    </source>
</evidence>
<dbReference type="CDD" id="cd07385">
    <property type="entry name" value="MPP_YkuE_C"/>
    <property type="match status" value="1"/>
</dbReference>
<evidence type="ECO:0000313" key="7">
    <source>
        <dbReference type="Proteomes" id="UP000295497"/>
    </source>
</evidence>
<keyword evidence="4" id="KW-0472">Membrane</keyword>
<keyword evidence="1" id="KW-0479">Metal-binding</keyword>
<accession>A0A4P2R3W8</accession>
<dbReference type="InterPro" id="IPR004843">
    <property type="entry name" value="Calcineurin-like_PHP"/>
</dbReference>
<keyword evidence="4" id="KW-1133">Transmembrane helix</keyword>
<feature type="domain" description="Calcineurin-like phosphoesterase" evidence="5">
    <location>
        <begin position="211"/>
        <end position="379"/>
    </location>
</feature>
<organism evidence="6 7">
    <name type="scientific">Sorangium cellulosum</name>
    <name type="common">Polyangium cellulosum</name>
    <dbReference type="NCBI Taxonomy" id="56"/>
    <lineage>
        <taxon>Bacteria</taxon>
        <taxon>Pseudomonadati</taxon>
        <taxon>Myxococcota</taxon>
        <taxon>Polyangia</taxon>
        <taxon>Polyangiales</taxon>
        <taxon>Polyangiaceae</taxon>
        <taxon>Sorangium</taxon>
    </lineage>
</organism>
<evidence type="ECO:0000256" key="3">
    <source>
        <dbReference type="SAM" id="MobiDB-lite"/>
    </source>
</evidence>
<proteinExistence type="predicted"/>
<dbReference type="PANTHER" id="PTHR31302:SF31">
    <property type="entry name" value="PHOSPHODIESTERASE YAEI"/>
    <property type="match status" value="1"/>
</dbReference>
<feature type="compositionally biased region" description="Basic and acidic residues" evidence="3">
    <location>
        <begin position="121"/>
        <end position="130"/>
    </location>
</feature>
<feature type="transmembrane region" description="Helical" evidence="4">
    <location>
        <begin position="37"/>
        <end position="56"/>
    </location>
</feature>